<dbReference type="PROSITE" id="PS50292">
    <property type="entry name" value="PEROXIDASE_3"/>
    <property type="match status" value="1"/>
</dbReference>
<dbReference type="EMBL" id="BMAO01005188">
    <property type="protein sequence ID" value="GFQ99782.1"/>
    <property type="molecule type" value="Genomic_DNA"/>
</dbReference>
<dbReference type="Pfam" id="PF03098">
    <property type="entry name" value="An_peroxidase"/>
    <property type="match status" value="1"/>
</dbReference>
<evidence type="ECO:0000313" key="3">
    <source>
        <dbReference type="Proteomes" id="UP000887116"/>
    </source>
</evidence>
<dbReference type="GO" id="GO:0006979">
    <property type="term" value="P:response to oxidative stress"/>
    <property type="evidence" value="ECO:0007669"/>
    <property type="project" value="InterPro"/>
</dbReference>
<keyword evidence="1" id="KW-0560">Oxidoreductase</keyword>
<accession>A0A8X6IRW3</accession>
<dbReference type="PANTHER" id="PTHR11475">
    <property type="entry name" value="OXIDASE/PEROXIDASE"/>
    <property type="match status" value="1"/>
</dbReference>
<comment type="caution">
    <text evidence="2">The sequence shown here is derived from an EMBL/GenBank/DDBJ whole genome shotgun (WGS) entry which is preliminary data.</text>
</comment>
<gene>
    <name evidence="2" type="primary">PXDN</name>
    <name evidence="2" type="ORF">TNCT_342411</name>
</gene>
<organism evidence="2 3">
    <name type="scientific">Trichonephila clavata</name>
    <name type="common">Joro spider</name>
    <name type="synonym">Nephila clavata</name>
    <dbReference type="NCBI Taxonomy" id="2740835"/>
    <lineage>
        <taxon>Eukaryota</taxon>
        <taxon>Metazoa</taxon>
        <taxon>Ecdysozoa</taxon>
        <taxon>Arthropoda</taxon>
        <taxon>Chelicerata</taxon>
        <taxon>Arachnida</taxon>
        <taxon>Araneae</taxon>
        <taxon>Araneomorphae</taxon>
        <taxon>Entelegynae</taxon>
        <taxon>Araneoidea</taxon>
        <taxon>Nephilidae</taxon>
        <taxon>Trichonephila</taxon>
    </lineage>
</organism>
<keyword evidence="3" id="KW-1185">Reference proteome</keyword>
<sequence>PPKADFGTDLSSVDMQRGRDHGLPPYVHLVNYCSNGNIKINSFSELSPRLMSKRKAQLLERNYASVEDVDLQTGVILEDHFPGSLVGPTAACILAKQFRVFKFGDRFYFEHEGEVPSFTPDQRESLKLTSLSRLLCDNLNIGYIQRNTMLLTSLKNPKVSCDELPRMDLTLWKEASL</sequence>
<protein>
    <submittedName>
        <fullName evidence="2">Peroxidasin homolog</fullName>
    </submittedName>
</protein>
<dbReference type="PANTHER" id="PTHR11475:SF143">
    <property type="entry name" value="PUTATIVE-RELATED"/>
    <property type="match status" value="1"/>
</dbReference>
<dbReference type="GO" id="GO:0004601">
    <property type="term" value="F:peroxidase activity"/>
    <property type="evidence" value="ECO:0007669"/>
    <property type="project" value="UniProtKB-KW"/>
</dbReference>
<dbReference type="GO" id="GO:0020037">
    <property type="term" value="F:heme binding"/>
    <property type="evidence" value="ECO:0007669"/>
    <property type="project" value="InterPro"/>
</dbReference>
<dbReference type="AlphaFoldDB" id="A0A8X6IRW3"/>
<proteinExistence type="predicted"/>
<evidence type="ECO:0000313" key="2">
    <source>
        <dbReference type="EMBL" id="GFQ99782.1"/>
    </source>
</evidence>
<dbReference type="SUPFAM" id="SSF48113">
    <property type="entry name" value="Heme-dependent peroxidases"/>
    <property type="match status" value="1"/>
</dbReference>
<dbReference type="InterPro" id="IPR037120">
    <property type="entry name" value="Haem_peroxidase_sf_animal"/>
</dbReference>
<keyword evidence="1" id="KW-0575">Peroxidase</keyword>
<dbReference type="Proteomes" id="UP000887116">
    <property type="component" value="Unassembled WGS sequence"/>
</dbReference>
<evidence type="ECO:0000256" key="1">
    <source>
        <dbReference type="ARBA" id="ARBA00022559"/>
    </source>
</evidence>
<dbReference type="InterPro" id="IPR010255">
    <property type="entry name" value="Haem_peroxidase_sf"/>
</dbReference>
<reference evidence="2" key="1">
    <citation type="submission" date="2020-07" db="EMBL/GenBank/DDBJ databases">
        <title>Multicomponent nature underlies the extraordinary mechanical properties of spider dragline silk.</title>
        <authorList>
            <person name="Kono N."/>
            <person name="Nakamura H."/>
            <person name="Mori M."/>
            <person name="Yoshida Y."/>
            <person name="Ohtoshi R."/>
            <person name="Malay A.D."/>
            <person name="Moran D.A.P."/>
            <person name="Tomita M."/>
            <person name="Numata K."/>
            <person name="Arakawa K."/>
        </authorList>
    </citation>
    <scope>NUCLEOTIDE SEQUENCE</scope>
</reference>
<dbReference type="OrthoDB" id="823504at2759"/>
<name>A0A8X6IRW3_TRICU</name>
<feature type="non-terminal residue" evidence="2">
    <location>
        <position position="1"/>
    </location>
</feature>
<dbReference type="Gene3D" id="1.10.640.10">
    <property type="entry name" value="Haem peroxidase domain superfamily, animal type"/>
    <property type="match status" value="1"/>
</dbReference>
<dbReference type="InterPro" id="IPR019791">
    <property type="entry name" value="Haem_peroxidase_animal"/>
</dbReference>